<dbReference type="EMBL" id="CM044704">
    <property type="protein sequence ID" value="KAI5669759.1"/>
    <property type="molecule type" value="Genomic_DNA"/>
</dbReference>
<protein>
    <submittedName>
        <fullName evidence="1">Uncharacterized protein</fullName>
    </submittedName>
</protein>
<accession>A0ACC0BAW7</accession>
<name>A0ACC0BAW7_CATRO</name>
<organism evidence="1 2">
    <name type="scientific">Catharanthus roseus</name>
    <name type="common">Madagascar periwinkle</name>
    <name type="synonym">Vinca rosea</name>
    <dbReference type="NCBI Taxonomy" id="4058"/>
    <lineage>
        <taxon>Eukaryota</taxon>
        <taxon>Viridiplantae</taxon>
        <taxon>Streptophyta</taxon>
        <taxon>Embryophyta</taxon>
        <taxon>Tracheophyta</taxon>
        <taxon>Spermatophyta</taxon>
        <taxon>Magnoliopsida</taxon>
        <taxon>eudicotyledons</taxon>
        <taxon>Gunneridae</taxon>
        <taxon>Pentapetalae</taxon>
        <taxon>asterids</taxon>
        <taxon>lamiids</taxon>
        <taxon>Gentianales</taxon>
        <taxon>Apocynaceae</taxon>
        <taxon>Rauvolfioideae</taxon>
        <taxon>Vinceae</taxon>
        <taxon>Catharanthinae</taxon>
        <taxon>Catharanthus</taxon>
    </lineage>
</organism>
<gene>
    <name evidence="1" type="ORF">M9H77_19612</name>
</gene>
<proteinExistence type="predicted"/>
<keyword evidence="2" id="KW-1185">Reference proteome</keyword>
<evidence type="ECO:0000313" key="2">
    <source>
        <dbReference type="Proteomes" id="UP001060085"/>
    </source>
</evidence>
<comment type="caution">
    <text evidence="1">The sequence shown here is derived from an EMBL/GenBank/DDBJ whole genome shotgun (WGS) entry which is preliminary data.</text>
</comment>
<reference evidence="2" key="1">
    <citation type="journal article" date="2023" name="Nat. Plants">
        <title>Single-cell RNA sequencing provides a high-resolution roadmap for understanding the multicellular compartmentation of specialized metabolism.</title>
        <authorList>
            <person name="Sun S."/>
            <person name="Shen X."/>
            <person name="Li Y."/>
            <person name="Li Y."/>
            <person name="Wang S."/>
            <person name="Li R."/>
            <person name="Zhang H."/>
            <person name="Shen G."/>
            <person name="Guo B."/>
            <person name="Wei J."/>
            <person name="Xu J."/>
            <person name="St-Pierre B."/>
            <person name="Chen S."/>
            <person name="Sun C."/>
        </authorList>
    </citation>
    <scope>NUCLEOTIDE SEQUENCE [LARGE SCALE GENOMIC DNA]</scope>
</reference>
<sequence>MAGIGSLQLSHELGICKSHRCDKQFRNVHGTYQSCFLGIKFKPLDLQRRSWNPHVSSRLHWQIQPIPYRYSTLKCRSSLNPGHSFDISVIKTTALNLARSCNNLQGRALLHKLLPAVGIVVFAIWGLGPLMRQGRNMFLHKSDNTNGWQKSRTYHFMTSYLQPLLLWTGALLFCRALDPVVLPTVPGQIVKQRLLNFVRSLSTVLAFAYCLSSVIQQAQKFFMETSEPSDARNMGFNFAGKAVYTAVWVAAVSLFMELLGFSTQKWLTAGGLGTVLLTLAGREIFTNFLSSAMIHATRPFVLNEWIQTKIEGYEVSGTVEHVGWWSPTIIRGEDREAVHIPNHKFTVNVVRNLTQKTHWRIKTHLAISHLDVNKINIIVADMRKVLAKNPQVEQQKLHRRVFLDNINPENQALLILVSCFVKTSHFEEYLCVKEAVLLDLLRVIRHHRARLATPIRTVQKVYSDAETENIPYSDSIFNHGTAASRRMLLIDAPYKINGEDRTKAQSKPRPTDAKPDTKGGTVQNSDLNTKETASKAKESPSADLSADAKVGEMPNAESKEGNKVEEKTPSDAKLPKKVSGKSTPVSATKIDGKSAEQPSIDPKIQTDKTSNKQQPSKVVQGSSPTSSAGISSSSVALPESGGEKPVTVSSSSKQLKQEEEKQPTPQTPSSKPVIEENIVLGVALEGSKRTLPIEEGMVAASNSSEAKEMATVRSGNGPALTDKDKKESKRADDPSSTPDQLDQKE</sequence>
<evidence type="ECO:0000313" key="1">
    <source>
        <dbReference type="EMBL" id="KAI5669759.1"/>
    </source>
</evidence>
<dbReference type="Proteomes" id="UP001060085">
    <property type="component" value="Linkage Group LG04"/>
</dbReference>